<accession>A0A1P8WL75</accession>
<dbReference type="InterPro" id="IPR024537">
    <property type="entry name" value="DUF3322"/>
</dbReference>
<evidence type="ECO:0000259" key="2">
    <source>
        <dbReference type="Pfam" id="PF11795"/>
    </source>
</evidence>
<evidence type="ECO:0000313" key="3">
    <source>
        <dbReference type="EMBL" id="APZ94806.1"/>
    </source>
</evidence>
<proteinExistence type="predicted"/>
<feature type="domain" description="DUF3322" evidence="2">
    <location>
        <begin position="4"/>
        <end position="183"/>
    </location>
</feature>
<evidence type="ECO:0000313" key="4">
    <source>
        <dbReference type="Proteomes" id="UP000187735"/>
    </source>
</evidence>
<feature type="domain" description="Wadjet protein JetD C-terminal" evidence="1">
    <location>
        <begin position="207"/>
        <end position="379"/>
    </location>
</feature>
<keyword evidence="4" id="KW-1185">Reference proteome</keyword>
<protein>
    <recommendedName>
        <fullName evidence="5">Wadjet protein JetD C-terminal domain-containing protein</fullName>
    </recommendedName>
</protein>
<gene>
    <name evidence="3" type="ORF">Fuma_04445</name>
</gene>
<dbReference type="AlphaFoldDB" id="A0A1P8WL75"/>
<reference evidence="3 4" key="1">
    <citation type="journal article" date="2016" name="Front. Microbiol.">
        <title>Fuerstia marisgermanicae gen. nov., sp. nov., an Unusual Member of the Phylum Planctomycetes from the German Wadden Sea.</title>
        <authorList>
            <person name="Kohn T."/>
            <person name="Heuer A."/>
            <person name="Jogler M."/>
            <person name="Vollmers J."/>
            <person name="Boedeker C."/>
            <person name="Bunk B."/>
            <person name="Rast P."/>
            <person name="Borchert D."/>
            <person name="Glockner I."/>
            <person name="Freese H.M."/>
            <person name="Klenk H.P."/>
            <person name="Overmann J."/>
            <person name="Kaster A.K."/>
            <person name="Rohde M."/>
            <person name="Wiegand S."/>
            <person name="Jogler C."/>
        </authorList>
    </citation>
    <scope>NUCLEOTIDE SEQUENCE [LARGE SCALE GENOMIC DNA]</scope>
    <source>
        <strain evidence="3 4">NH11</strain>
    </source>
</reference>
<dbReference type="KEGG" id="fmr:Fuma_04445"/>
<dbReference type="RefSeq" id="WP_077026061.1">
    <property type="nucleotide sequence ID" value="NZ_CP017641.1"/>
</dbReference>
<dbReference type="InterPro" id="IPR024534">
    <property type="entry name" value="JetD_C"/>
</dbReference>
<dbReference type="Pfam" id="PF09983">
    <property type="entry name" value="JetD_C"/>
    <property type="match status" value="1"/>
</dbReference>
<name>A0A1P8WL75_9PLAN</name>
<evidence type="ECO:0008006" key="5">
    <source>
        <dbReference type="Google" id="ProtNLM"/>
    </source>
</evidence>
<dbReference type="Pfam" id="PF11795">
    <property type="entry name" value="DUF3322"/>
    <property type="match status" value="1"/>
</dbReference>
<dbReference type="STRING" id="1891926.Fuma_04445"/>
<dbReference type="EMBL" id="CP017641">
    <property type="protein sequence ID" value="APZ94806.1"/>
    <property type="molecule type" value="Genomic_DNA"/>
</dbReference>
<organism evidence="3 4">
    <name type="scientific">Fuerstiella marisgermanici</name>
    <dbReference type="NCBI Taxonomy" id="1891926"/>
    <lineage>
        <taxon>Bacteria</taxon>
        <taxon>Pseudomonadati</taxon>
        <taxon>Planctomycetota</taxon>
        <taxon>Planctomycetia</taxon>
        <taxon>Planctomycetales</taxon>
        <taxon>Planctomycetaceae</taxon>
        <taxon>Fuerstiella</taxon>
    </lineage>
</organism>
<sequence length="388" mass="44626">MITPDEITAKALRLYPKVIQAWLDDRELFPHVLRSSKTLGDDIVESISAVQELRNRSKERLGYGYSVEWVRRKPRSSGSNEFPNRILFETRDDLLRLVAKQDEFCALQSSVAKIRRHVPELEAWLRSHTMQLAGVAGAVDNLISVVQWFRKNPRPNRFAREIPLAVHGKFIEQRQRILQQWFDVEGVLSPDAIRADESNFFRRYWLRDWEPLITLRCLDEATQARFGLPCSEASIPIDHFNSVPLDGVRIFVVENLTNLRTFPQASNSIVIFGMGNAAVHLRTLDCLQSNEVVYWGDLDVFGLRILSQFRQLVGEARSLFMDSHTMREFPDLVHSPKKDYKIQKLPALLLPDEEEAFHACNEPKLQLEQEWIPHHAVLAALASLGDVP</sequence>
<dbReference type="Proteomes" id="UP000187735">
    <property type="component" value="Chromosome"/>
</dbReference>
<evidence type="ECO:0000259" key="1">
    <source>
        <dbReference type="Pfam" id="PF09983"/>
    </source>
</evidence>
<dbReference type="OrthoDB" id="322908at2"/>